<evidence type="ECO:0000259" key="2">
    <source>
        <dbReference type="PROSITE" id="PS50004"/>
    </source>
</evidence>
<feature type="region of interest" description="Disordered" evidence="1">
    <location>
        <begin position="138"/>
        <end position="159"/>
    </location>
</feature>
<dbReference type="PROSITE" id="PS50004">
    <property type="entry name" value="C2"/>
    <property type="match status" value="1"/>
</dbReference>
<dbReference type="EMBL" id="JANJYJ010000007">
    <property type="protein sequence ID" value="KAK3200443.1"/>
    <property type="molecule type" value="Genomic_DNA"/>
</dbReference>
<name>A0AAE0A444_9ROSI</name>
<dbReference type="GO" id="GO:0005544">
    <property type="term" value="F:calcium-dependent phospholipid binding"/>
    <property type="evidence" value="ECO:0007669"/>
    <property type="project" value="InterPro"/>
</dbReference>
<dbReference type="InterPro" id="IPR000008">
    <property type="entry name" value="C2_dom"/>
</dbReference>
<evidence type="ECO:0000313" key="4">
    <source>
        <dbReference type="Proteomes" id="UP001281410"/>
    </source>
</evidence>
<dbReference type="InterPro" id="IPR035892">
    <property type="entry name" value="C2_domain_sf"/>
</dbReference>
<proteinExistence type="predicted"/>
<dbReference type="Gene3D" id="2.60.40.150">
    <property type="entry name" value="C2 domain"/>
    <property type="match status" value="1"/>
</dbReference>
<dbReference type="PANTHER" id="PTHR10857:SF120">
    <property type="entry name" value="PROTEIN BONZAI 3"/>
    <property type="match status" value="1"/>
</dbReference>
<dbReference type="AlphaFoldDB" id="A0AAE0A444"/>
<dbReference type="GO" id="GO:0005886">
    <property type="term" value="C:plasma membrane"/>
    <property type="evidence" value="ECO:0007669"/>
    <property type="project" value="TreeGrafter"/>
</dbReference>
<feature type="region of interest" description="Disordered" evidence="1">
    <location>
        <begin position="12"/>
        <end position="31"/>
    </location>
</feature>
<comment type="caution">
    <text evidence="3">The sequence shown here is derived from an EMBL/GenBank/DDBJ whole genome shotgun (WGS) entry which is preliminary data.</text>
</comment>
<dbReference type="SUPFAM" id="SSF49562">
    <property type="entry name" value="C2 domain (Calcium/lipid-binding domain, CaLB)"/>
    <property type="match status" value="1"/>
</dbReference>
<reference evidence="3" key="1">
    <citation type="journal article" date="2023" name="Plant J.">
        <title>Genome sequences and population genomics provide insights into the demographic history, inbreeding, and mutation load of two 'living fossil' tree species of Dipteronia.</title>
        <authorList>
            <person name="Feng Y."/>
            <person name="Comes H.P."/>
            <person name="Chen J."/>
            <person name="Zhu S."/>
            <person name="Lu R."/>
            <person name="Zhang X."/>
            <person name="Li P."/>
            <person name="Qiu J."/>
            <person name="Olsen K.M."/>
            <person name="Qiu Y."/>
        </authorList>
    </citation>
    <scope>NUCLEOTIDE SEQUENCE</scope>
    <source>
        <strain evidence="3">NBL</strain>
    </source>
</reference>
<dbReference type="GO" id="GO:0071277">
    <property type="term" value="P:cellular response to calcium ion"/>
    <property type="evidence" value="ECO:0007669"/>
    <property type="project" value="TreeGrafter"/>
</dbReference>
<dbReference type="PANTHER" id="PTHR10857">
    <property type="entry name" value="COPINE"/>
    <property type="match status" value="1"/>
</dbReference>
<feature type="domain" description="C2" evidence="2">
    <location>
        <begin position="34"/>
        <end position="157"/>
    </location>
</feature>
<evidence type="ECO:0000256" key="1">
    <source>
        <dbReference type="SAM" id="MobiDB-lite"/>
    </source>
</evidence>
<sequence>MGNCLSGDIRGGKQAVGGAQARPTESHNSGGGGYNDAVDIFFRSRGVHALFTQIQLSLSASKLRDRDITSKSDPMAVVYAKKREGTLEEIGRTEVIMNSLNPAWIVKISIAYQFEIVQPLIFRIYDVDTKYHNVSMKGHKGHKAHQEQRKTSTPNNKQDTNMQLKKMATTVTKSYNIRQTKNTTKPRKTTKLLE</sequence>
<dbReference type="Pfam" id="PF00168">
    <property type="entry name" value="C2"/>
    <property type="match status" value="1"/>
</dbReference>
<dbReference type="InterPro" id="IPR045052">
    <property type="entry name" value="Copine"/>
</dbReference>
<accession>A0AAE0A444</accession>
<evidence type="ECO:0000313" key="3">
    <source>
        <dbReference type="EMBL" id="KAK3200443.1"/>
    </source>
</evidence>
<dbReference type="CDD" id="cd04048">
    <property type="entry name" value="C2A_Copine"/>
    <property type="match status" value="1"/>
</dbReference>
<keyword evidence="4" id="KW-1185">Reference proteome</keyword>
<gene>
    <name evidence="3" type="ORF">Dsin_023858</name>
</gene>
<dbReference type="Proteomes" id="UP001281410">
    <property type="component" value="Unassembled WGS sequence"/>
</dbReference>
<organism evidence="3 4">
    <name type="scientific">Dipteronia sinensis</name>
    <dbReference type="NCBI Taxonomy" id="43782"/>
    <lineage>
        <taxon>Eukaryota</taxon>
        <taxon>Viridiplantae</taxon>
        <taxon>Streptophyta</taxon>
        <taxon>Embryophyta</taxon>
        <taxon>Tracheophyta</taxon>
        <taxon>Spermatophyta</taxon>
        <taxon>Magnoliopsida</taxon>
        <taxon>eudicotyledons</taxon>
        <taxon>Gunneridae</taxon>
        <taxon>Pentapetalae</taxon>
        <taxon>rosids</taxon>
        <taxon>malvids</taxon>
        <taxon>Sapindales</taxon>
        <taxon>Sapindaceae</taxon>
        <taxon>Hippocastanoideae</taxon>
        <taxon>Acereae</taxon>
        <taxon>Dipteronia</taxon>
    </lineage>
</organism>
<protein>
    <recommendedName>
        <fullName evidence="2">C2 domain-containing protein</fullName>
    </recommendedName>
</protein>